<gene>
    <name evidence="6" type="ORF">H9X91_00725</name>
</gene>
<comment type="subcellular location">
    <subcellularLocation>
        <location evidence="1">Cell envelope</location>
    </subcellularLocation>
</comment>
<name>A0ABS2FQS8_9FIRM</name>
<keyword evidence="7" id="KW-1185">Reference proteome</keyword>
<dbReference type="Pfam" id="PF13407">
    <property type="entry name" value="Peripla_BP_4"/>
    <property type="match status" value="1"/>
</dbReference>
<evidence type="ECO:0000259" key="5">
    <source>
        <dbReference type="Pfam" id="PF13407"/>
    </source>
</evidence>
<dbReference type="Gene3D" id="3.40.50.2300">
    <property type="match status" value="2"/>
</dbReference>
<evidence type="ECO:0000313" key="6">
    <source>
        <dbReference type="EMBL" id="MBM6849959.1"/>
    </source>
</evidence>
<comment type="caution">
    <text evidence="6">The sequence shown here is derived from an EMBL/GenBank/DDBJ whole genome shotgun (WGS) entry which is preliminary data.</text>
</comment>
<organism evidence="6 7">
    <name type="scientific">Oscillibacter valericigenes</name>
    <dbReference type="NCBI Taxonomy" id="351091"/>
    <lineage>
        <taxon>Bacteria</taxon>
        <taxon>Bacillati</taxon>
        <taxon>Bacillota</taxon>
        <taxon>Clostridia</taxon>
        <taxon>Eubacteriales</taxon>
        <taxon>Oscillospiraceae</taxon>
        <taxon>Oscillibacter</taxon>
    </lineage>
</organism>
<dbReference type="Proteomes" id="UP000719500">
    <property type="component" value="Unassembled WGS sequence"/>
</dbReference>
<dbReference type="EMBL" id="JACSNX010000001">
    <property type="protein sequence ID" value="MBM6849959.1"/>
    <property type="molecule type" value="Genomic_DNA"/>
</dbReference>
<dbReference type="InterPro" id="IPR025997">
    <property type="entry name" value="SBP_2_dom"/>
</dbReference>
<evidence type="ECO:0000256" key="2">
    <source>
        <dbReference type="ARBA" id="ARBA00007639"/>
    </source>
</evidence>
<feature type="signal peptide" evidence="4">
    <location>
        <begin position="1"/>
        <end position="21"/>
    </location>
</feature>
<evidence type="ECO:0000256" key="1">
    <source>
        <dbReference type="ARBA" id="ARBA00004196"/>
    </source>
</evidence>
<feature type="domain" description="Periplasmic binding protein" evidence="5">
    <location>
        <begin position="46"/>
        <end position="300"/>
    </location>
</feature>
<feature type="chain" id="PRO_5045127041" evidence="4">
    <location>
        <begin position="22"/>
        <end position="333"/>
    </location>
</feature>
<reference evidence="6 7" key="1">
    <citation type="journal article" date="2021" name="Sci. Rep.">
        <title>The distribution of antibiotic resistance genes in chicken gut microbiota commensals.</title>
        <authorList>
            <person name="Juricova H."/>
            <person name="Matiasovicova J."/>
            <person name="Kubasova T."/>
            <person name="Cejkova D."/>
            <person name="Rychlik I."/>
        </authorList>
    </citation>
    <scope>NUCLEOTIDE SEQUENCE [LARGE SCALE GENOMIC DNA]</scope>
    <source>
        <strain evidence="6 7">An411</strain>
    </source>
</reference>
<sequence length="333" mass="35218">MRRIFKRMTALAALTALVLCAGCGASDPAAEARTGERETLGLLMAREDPFLTELKEQIQAEAAARGYDVRAYNAGNDPEAQLRQVHQALADGVETLLVNLAEGEDAEKIAGIVGDAGVVLINRAPETAILNDRMVFVGMDEAGAGALQGRVLADYFWETDHGTDLRYLLFQGVPDQENTDARSAGALQSLLDDGFFPVAAADYQVCGFDRQRAADAMTDLLAQGVTYDCVICGNDEMAIGVIGALKAAGRDPGAVPIVSVDHTEAGANALEAGELYMTVDQNAGLQAKAAVAAAVNLDQGRPFDSGLADLLGETYTDPDQPYTLRVPVEAVRK</sequence>
<evidence type="ECO:0000256" key="4">
    <source>
        <dbReference type="SAM" id="SignalP"/>
    </source>
</evidence>
<dbReference type="InterPro" id="IPR028082">
    <property type="entry name" value="Peripla_BP_I"/>
</dbReference>
<comment type="similarity">
    <text evidence="2">Belongs to the bacterial solute-binding protein 2 family.</text>
</comment>
<keyword evidence="3 4" id="KW-0732">Signal</keyword>
<dbReference type="PANTHER" id="PTHR46847">
    <property type="entry name" value="D-ALLOSE-BINDING PERIPLASMIC PROTEIN-RELATED"/>
    <property type="match status" value="1"/>
</dbReference>
<dbReference type="SUPFAM" id="SSF53822">
    <property type="entry name" value="Periplasmic binding protein-like I"/>
    <property type="match status" value="1"/>
</dbReference>
<evidence type="ECO:0000313" key="7">
    <source>
        <dbReference type="Proteomes" id="UP000719500"/>
    </source>
</evidence>
<dbReference type="RefSeq" id="WP_204801502.1">
    <property type="nucleotide sequence ID" value="NZ_JACSNX010000001.1"/>
</dbReference>
<evidence type="ECO:0000256" key="3">
    <source>
        <dbReference type="ARBA" id="ARBA00022729"/>
    </source>
</evidence>
<dbReference type="PANTHER" id="PTHR46847:SF1">
    <property type="entry name" value="D-ALLOSE-BINDING PERIPLASMIC PROTEIN-RELATED"/>
    <property type="match status" value="1"/>
</dbReference>
<proteinExistence type="inferred from homology"/>
<protein>
    <submittedName>
        <fullName evidence="6">Substrate-binding domain-containing protein</fullName>
    </submittedName>
</protein>
<accession>A0ABS2FQS8</accession>